<name>A0A0A2TFQ2_9BACI</name>
<keyword evidence="1" id="KW-0472">Membrane</keyword>
<organism evidence="2 3">
    <name type="scientific">Pontibacillus yanchengensis Y32</name>
    <dbReference type="NCBI Taxonomy" id="1385514"/>
    <lineage>
        <taxon>Bacteria</taxon>
        <taxon>Bacillati</taxon>
        <taxon>Bacillota</taxon>
        <taxon>Bacilli</taxon>
        <taxon>Bacillales</taxon>
        <taxon>Bacillaceae</taxon>
        <taxon>Pontibacillus</taxon>
    </lineage>
</organism>
<reference evidence="2 3" key="1">
    <citation type="journal article" date="2015" name="Stand. Genomic Sci.">
        <title>High quality draft genome sequence of the moderately halophilic bacterium Pontibacillus yanchengensis Y32(T) and comparison among Pontibacillus genomes.</title>
        <authorList>
            <person name="Huang J."/>
            <person name="Qiao Z.X."/>
            <person name="Tang J.W."/>
            <person name="Wang G."/>
        </authorList>
    </citation>
    <scope>NUCLEOTIDE SEQUENCE [LARGE SCALE GENOMIC DNA]</scope>
    <source>
        <strain evidence="2 3">Y32</strain>
    </source>
</reference>
<keyword evidence="1" id="KW-1133">Transmembrane helix</keyword>
<feature type="transmembrane region" description="Helical" evidence="1">
    <location>
        <begin position="6"/>
        <end position="34"/>
    </location>
</feature>
<evidence type="ECO:0000313" key="3">
    <source>
        <dbReference type="Proteomes" id="UP000030147"/>
    </source>
</evidence>
<accession>A0A0A2TFQ2</accession>
<dbReference type="RefSeq" id="WP_036815643.1">
    <property type="nucleotide sequence ID" value="NZ_AVBF01000003.1"/>
</dbReference>
<sequence>MHLFILDMFLVGIGIILSTAFLASIVHLIVSTIFGRSSRDSYKIISTTIQKNWRGIGVQSKRKM</sequence>
<dbReference type="EMBL" id="AVBF01000003">
    <property type="protein sequence ID" value="KGP74354.1"/>
    <property type="molecule type" value="Genomic_DNA"/>
</dbReference>
<keyword evidence="3" id="KW-1185">Reference proteome</keyword>
<evidence type="ECO:0000313" key="2">
    <source>
        <dbReference type="EMBL" id="KGP74354.1"/>
    </source>
</evidence>
<dbReference type="AlphaFoldDB" id="A0A0A2TFQ2"/>
<protein>
    <submittedName>
        <fullName evidence="2">Uncharacterized protein</fullName>
    </submittedName>
</protein>
<dbReference type="OrthoDB" id="2888596at2"/>
<gene>
    <name evidence="2" type="ORF">N782_15535</name>
</gene>
<dbReference type="Proteomes" id="UP000030147">
    <property type="component" value="Unassembled WGS sequence"/>
</dbReference>
<comment type="caution">
    <text evidence="2">The sequence shown here is derived from an EMBL/GenBank/DDBJ whole genome shotgun (WGS) entry which is preliminary data.</text>
</comment>
<keyword evidence="1" id="KW-0812">Transmembrane</keyword>
<evidence type="ECO:0000256" key="1">
    <source>
        <dbReference type="SAM" id="Phobius"/>
    </source>
</evidence>
<proteinExistence type="predicted"/>